<reference evidence="1" key="1">
    <citation type="submission" date="2022-12" db="EMBL/GenBank/DDBJ databases">
        <authorList>
            <person name="Krivoruchko A.V."/>
            <person name="Elkin A."/>
        </authorList>
    </citation>
    <scope>NUCLEOTIDE SEQUENCE</scope>
    <source>
        <strain evidence="1">IEGM 1388</strain>
    </source>
</reference>
<comment type="caution">
    <text evidence="1">The sequence shown here is derived from an EMBL/GenBank/DDBJ whole genome shotgun (WGS) entry which is preliminary data.</text>
</comment>
<dbReference type="Gene3D" id="3.20.20.30">
    <property type="entry name" value="Luciferase-like domain"/>
    <property type="match status" value="1"/>
</dbReference>
<dbReference type="SUPFAM" id="SSF51679">
    <property type="entry name" value="Bacterial luciferase-like"/>
    <property type="match status" value="1"/>
</dbReference>
<dbReference type="EMBL" id="JAPWIE010000004">
    <property type="protein sequence ID" value="MCZ4551426.1"/>
    <property type="molecule type" value="Genomic_DNA"/>
</dbReference>
<dbReference type="InterPro" id="IPR036661">
    <property type="entry name" value="Luciferase-like_sf"/>
</dbReference>
<dbReference type="Proteomes" id="UP001067235">
    <property type="component" value="Unassembled WGS sequence"/>
</dbReference>
<evidence type="ECO:0000313" key="1">
    <source>
        <dbReference type="EMBL" id="MCZ4551426.1"/>
    </source>
</evidence>
<proteinExistence type="predicted"/>
<organism evidence="1 2">
    <name type="scientific">Gordonia rubripertincta</name>
    <name type="common">Rhodococcus corallinus</name>
    <dbReference type="NCBI Taxonomy" id="36822"/>
    <lineage>
        <taxon>Bacteria</taxon>
        <taxon>Bacillati</taxon>
        <taxon>Actinomycetota</taxon>
        <taxon>Actinomycetes</taxon>
        <taxon>Mycobacteriales</taxon>
        <taxon>Gordoniaceae</taxon>
        <taxon>Gordonia</taxon>
    </lineage>
</organism>
<evidence type="ECO:0008006" key="3">
    <source>
        <dbReference type="Google" id="ProtNLM"/>
    </source>
</evidence>
<sequence>MRVGIVADPSSAGATEVIAAADRLGVDGVLIRQGSTELDGFVIAASLSRHGGVGLVVVEIEVGGHPIHLAEKAAVADQVLAGRLAVILRGSDRETLIESANTVSSALRARPFSTGRGRWPSPASIETDDVSWSAIRVTPTPNQLRLPIFVGGPAGRDAALAAGIPYFADVEDGAGVLGEHWDQMTSRYSMAADQMTRAGIRHTNGFDESSAQALVRDRGHWGAELVFLQREATAPWDRASVAGLASRLKPRVSLDDLPVGLEEFWDATIQT</sequence>
<dbReference type="RefSeq" id="WP_301572254.1">
    <property type="nucleotide sequence ID" value="NZ_JAPWIE010000004.1"/>
</dbReference>
<keyword evidence="2" id="KW-1185">Reference proteome</keyword>
<protein>
    <recommendedName>
        <fullName evidence="3">LLM class flavin-dependent oxidoreductase</fullName>
    </recommendedName>
</protein>
<accession>A0ABT4MZE4</accession>
<gene>
    <name evidence="1" type="ORF">O4213_15650</name>
</gene>
<evidence type="ECO:0000313" key="2">
    <source>
        <dbReference type="Proteomes" id="UP001067235"/>
    </source>
</evidence>
<name>A0ABT4MZE4_GORRU</name>